<feature type="coiled-coil region" evidence="1">
    <location>
        <begin position="257"/>
        <end position="319"/>
    </location>
</feature>
<comment type="caution">
    <text evidence="3">The sequence shown here is derived from an EMBL/GenBank/DDBJ whole genome shotgun (WGS) entry which is preliminary data.</text>
</comment>
<evidence type="ECO:0000313" key="3">
    <source>
        <dbReference type="EMBL" id="RNF12984.1"/>
    </source>
</evidence>
<feature type="compositionally biased region" description="Low complexity" evidence="2">
    <location>
        <begin position="474"/>
        <end position="486"/>
    </location>
</feature>
<feature type="coiled-coil region" evidence="1">
    <location>
        <begin position="549"/>
        <end position="583"/>
    </location>
</feature>
<dbReference type="Proteomes" id="UP000284403">
    <property type="component" value="Unassembled WGS sequence"/>
</dbReference>
<evidence type="ECO:0000256" key="2">
    <source>
        <dbReference type="SAM" id="MobiDB-lite"/>
    </source>
</evidence>
<protein>
    <submittedName>
        <fullName evidence="3">Putative sigma-adaptin 3, putative,adaptor complex AP-3 small subunit</fullName>
    </submittedName>
</protein>
<dbReference type="OrthoDB" id="249247at2759"/>
<evidence type="ECO:0000313" key="4">
    <source>
        <dbReference type="Proteomes" id="UP000284403"/>
    </source>
</evidence>
<feature type="region of interest" description="Disordered" evidence="2">
    <location>
        <begin position="468"/>
        <end position="491"/>
    </location>
</feature>
<reference evidence="3 4" key="1">
    <citation type="journal article" date="2018" name="BMC Genomics">
        <title>Genomic comparison of Trypanosoma conorhini and Trypanosoma rangeli to Trypanosoma cruzi strains of high and low virulence.</title>
        <authorList>
            <person name="Bradwell K.R."/>
            <person name="Koparde V.N."/>
            <person name="Matveyev A.V."/>
            <person name="Serrano M.G."/>
            <person name="Alves J.M."/>
            <person name="Parikh H."/>
            <person name="Huang B."/>
            <person name="Lee V."/>
            <person name="Espinosa-Alvarez O."/>
            <person name="Ortiz P.A."/>
            <person name="Costa-Martins A.G."/>
            <person name="Teixeira M.M."/>
            <person name="Buck G.A."/>
        </authorList>
    </citation>
    <scope>NUCLEOTIDE SEQUENCE [LARGE SCALE GENOMIC DNA]</scope>
    <source>
        <strain evidence="3 4">025E</strain>
    </source>
</reference>
<gene>
    <name evidence="3" type="ORF">Tco025E_06372</name>
</gene>
<proteinExistence type="predicted"/>
<name>A0A3R7N584_9TRYP</name>
<dbReference type="AlphaFoldDB" id="A0A3R7N584"/>
<feature type="coiled-coil region" evidence="1">
    <location>
        <begin position="350"/>
        <end position="426"/>
    </location>
</feature>
<organism evidence="3 4">
    <name type="scientific">Trypanosoma conorhini</name>
    <dbReference type="NCBI Taxonomy" id="83891"/>
    <lineage>
        <taxon>Eukaryota</taxon>
        <taxon>Discoba</taxon>
        <taxon>Euglenozoa</taxon>
        <taxon>Kinetoplastea</taxon>
        <taxon>Metakinetoplastina</taxon>
        <taxon>Trypanosomatida</taxon>
        <taxon>Trypanosomatidae</taxon>
        <taxon>Trypanosoma</taxon>
    </lineage>
</organism>
<sequence>MPLCRGVDTERDSLPLTVEELVESYQHTRQLNEELCAFIDNIRVGCNSIAENSPHATQALRELLAAASRGSTAVASPIRASQVNGSGVSSKGPGSTCTVAAGDVLEGVVVKGKMKSEVSEATAKGSTKSRFLRFVEEAKHDYKEECGVLRVKLLAMESGQKLLLQAQQKLREQEKKTATCVSALEACRNELAAVRSQCSLLVGVLNDGEVTAVAAAAAVSPVQHVIQQASDRNAPQSCECDGLTTQAEPAAATGDSLRSLTARLVQTEMDLQKSQAAAKSLQGEFRKLEYGNGQLNERLETLTAERDALQLHNRQLEGQLHRLLSLLHDHPESRQAMHAGEGADAVAACRAEEEAERVKLRESVQRLRCENRALQNSVLQLQRQVNDSELRTEEMYSAGNEDVLQLKEDMARLREALRERQFALEQTRCDGKRAATQWELLDKVHRTVIHHISTRLVCEVSRQFVPSSLGDTSATTPAPNPTAAARAQRDEAASVSDAVAAQAPETGELQEAVTAVVVEPFCSQASNDTRVQELLSRLEAKESEHRLALKHWQQVNQELRSALANSQEELKQWEARSRALERAKSSSVAHATTPSQRGVAEIHGACTGDDSARDQTTLSREHASIFGGKQMSAENEAHLRLVVETQRETSSNNAILQDSRWRCATVKRGDTRNLAAVNVPSASAAASSAMTHLSSGAVDLSSAFPIRNLQRMLHDVLQENLTLAARVKELEAR</sequence>
<evidence type="ECO:0000256" key="1">
    <source>
        <dbReference type="SAM" id="Coils"/>
    </source>
</evidence>
<accession>A0A3R7N584</accession>
<dbReference type="GeneID" id="40319983"/>
<dbReference type="RefSeq" id="XP_029226646.1">
    <property type="nucleotide sequence ID" value="XM_029373249.1"/>
</dbReference>
<keyword evidence="4" id="KW-1185">Reference proteome</keyword>
<dbReference type="EMBL" id="MKKU01000427">
    <property type="protein sequence ID" value="RNF12984.1"/>
    <property type="molecule type" value="Genomic_DNA"/>
</dbReference>
<keyword evidence="1" id="KW-0175">Coiled coil</keyword>